<evidence type="ECO:0000313" key="2">
    <source>
        <dbReference type="EMBL" id="QHT82079.1"/>
    </source>
</evidence>
<protein>
    <recommendedName>
        <fullName evidence="1">Peptidase S74 domain-containing protein</fullName>
    </recommendedName>
</protein>
<dbReference type="Gene3D" id="1.10.10.10">
    <property type="entry name" value="Winged helix-like DNA-binding domain superfamily/Winged helix DNA-binding domain"/>
    <property type="match status" value="1"/>
</dbReference>
<evidence type="ECO:0000259" key="1">
    <source>
        <dbReference type="PROSITE" id="PS51688"/>
    </source>
</evidence>
<feature type="domain" description="Peptidase S74" evidence="1">
    <location>
        <begin position="493"/>
        <end position="590"/>
    </location>
</feature>
<proteinExistence type="predicted"/>
<dbReference type="InterPro" id="IPR036388">
    <property type="entry name" value="WH-like_DNA-bd_sf"/>
</dbReference>
<dbReference type="PROSITE" id="PS51688">
    <property type="entry name" value="ICA"/>
    <property type="match status" value="1"/>
</dbReference>
<name>A0A6C0HNL8_9ZZZZ</name>
<dbReference type="AlphaFoldDB" id="A0A6C0HNL8"/>
<dbReference type="Pfam" id="PF13884">
    <property type="entry name" value="Peptidase_S74"/>
    <property type="match status" value="1"/>
</dbReference>
<organism evidence="2">
    <name type="scientific">viral metagenome</name>
    <dbReference type="NCBI Taxonomy" id="1070528"/>
    <lineage>
        <taxon>unclassified sequences</taxon>
        <taxon>metagenomes</taxon>
        <taxon>organismal metagenomes</taxon>
    </lineage>
</organism>
<dbReference type="InterPro" id="IPR030392">
    <property type="entry name" value="S74_ICA"/>
</dbReference>
<reference evidence="2" key="1">
    <citation type="journal article" date="2020" name="Nature">
        <title>Giant virus diversity and host interactions through global metagenomics.</title>
        <authorList>
            <person name="Schulz F."/>
            <person name="Roux S."/>
            <person name="Paez-Espino D."/>
            <person name="Jungbluth S."/>
            <person name="Walsh D.A."/>
            <person name="Denef V.J."/>
            <person name="McMahon K.D."/>
            <person name="Konstantinidis K.T."/>
            <person name="Eloe-Fadrosh E.A."/>
            <person name="Kyrpides N.C."/>
            <person name="Woyke T."/>
        </authorList>
    </citation>
    <scope>NUCLEOTIDE SEQUENCE</scope>
    <source>
        <strain evidence="2">GVMAG-M-3300023184-160</strain>
    </source>
</reference>
<dbReference type="EMBL" id="MN739995">
    <property type="protein sequence ID" value="QHT82079.1"/>
    <property type="molecule type" value="Genomic_DNA"/>
</dbReference>
<accession>A0A6C0HNL8</accession>
<sequence length="593" mass="64493">MTTIYNVSTLNATTIEAGTIWAENIRYIGDTNGSYSLNTLGAYVYNELNDVKFMNTITTYMNTRPYPNDTYSVKRIMPILPQSPDTPVNASDLTTKVYVDTQVSNLKSVTNTSISTLSTSFNNLSTRLTTELSQTNTNLTNASSRLTTGLATLTSRITTDVNGLTLTTGDLQTYGINVSNRLTSELVRISLQSFNDAASLNARVTTEVSTLSSRISTLTSETNTSILNVSSRLTETVAQTTTVLENVSVRVSSLFNLSTNLTSVSSRLATMNATLMNITGAADVSNFTSQLTTLTDKVTVNTSNISDLGSRFAAFTDVVNTSFASTVTQASESLITTLNASISSTNAQVNTSFATINTSFTTLNNRISQLNSSVNASFTSLDTGMMQMNNSVSQLNTSINSTNMTVNASFTSLATSVSQLNTSVTSTNSIVNASFTSLATSVSQLNTSVTTLNNVSFNLKQLSNRIDTQNTVKLVCNDISCNQIFCTQVFTTSDLNKKTNVVSCDLGIDFLDTLRPVSFTYTDNPDKVFYGFVAQEVKEALELNDKRPERYGLWTEEQETQFLSLQELISPLVKSLQEVHARLRQVEAQLVQR</sequence>